<keyword evidence="6" id="KW-1185">Reference proteome</keyword>
<name>A0AAN6RLL7_9PLEO</name>
<reference evidence="5 6" key="1">
    <citation type="submission" date="2021-02" db="EMBL/GenBank/DDBJ databases">
        <title>Genome assembly of Pseudopithomyces chartarum.</title>
        <authorList>
            <person name="Jauregui R."/>
            <person name="Singh J."/>
            <person name="Voisey C."/>
        </authorList>
    </citation>
    <scope>NUCLEOTIDE SEQUENCE [LARGE SCALE GENOMIC DNA]</scope>
    <source>
        <strain evidence="5 6">AGR01</strain>
    </source>
</reference>
<dbReference type="Gene3D" id="2.40.30.10">
    <property type="entry name" value="Translation factors"/>
    <property type="match status" value="1"/>
</dbReference>
<dbReference type="GO" id="GO:0006412">
    <property type="term" value="P:translation"/>
    <property type="evidence" value="ECO:0007669"/>
    <property type="project" value="InterPro"/>
</dbReference>
<dbReference type="FunFam" id="2.40.30.10:FF:000004">
    <property type="entry name" value="50S ribosomal protein L3"/>
    <property type="match status" value="1"/>
</dbReference>
<dbReference type="InterPro" id="IPR009000">
    <property type="entry name" value="Transl_B-barrel_sf"/>
</dbReference>
<dbReference type="FunFam" id="3.30.160.810:FF:000001">
    <property type="entry name" value="50S ribosomal protein L3"/>
    <property type="match status" value="1"/>
</dbReference>
<proteinExistence type="inferred from homology"/>
<gene>
    <name evidence="5" type="ORF">GRF29_8g2832385</name>
</gene>
<dbReference type="InterPro" id="IPR019927">
    <property type="entry name" value="Ribosomal_uL3_bac/org-type"/>
</dbReference>
<dbReference type="EMBL" id="WVTA01000002">
    <property type="protein sequence ID" value="KAK3216277.1"/>
    <property type="molecule type" value="Genomic_DNA"/>
</dbReference>
<protein>
    <recommendedName>
        <fullName evidence="4">Large ribosomal subunit protein uL3m</fullName>
    </recommendedName>
</protein>
<dbReference type="Gene3D" id="3.30.160.810">
    <property type="match status" value="1"/>
</dbReference>
<dbReference type="PANTHER" id="PTHR11229:SF8">
    <property type="entry name" value="LARGE RIBOSOMAL SUBUNIT PROTEIN UL3M"/>
    <property type="match status" value="1"/>
</dbReference>
<evidence type="ECO:0000256" key="2">
    <source>
        <dbReference type="ARBA" id="ARBA00022980"/>
    </source>
</evidence>
<dbReference type="GO" id="GO:0003735">
    <property type="term" value="F:structural constituent of ribosome"/>
    <property type="evidence" value="ECO:0007669"/>
    <property type="project" value="InterPro"/>
</dbReference>
<dbReference type="Pfam" id="PF00297">
    <property type="entry name" value="Ribosomal_L3"/>
    <property type="match status" value="1"/>
</dbReference>
<sequence>MCCDNTYSDCNPSNIPAANAMPPKAPLNWGLLPLPFLLPSSTRSLLSLIPHAAAPLSKPSHTTIRTIKSVNRPRPDRFAHNPKKPALNSTSRAALARKAVTTPLRTGLLAQKRGMTAIFDPETGKRTACTVLQLDRNEVVAHKTREKNGYWAVQVGAGHKLIQNTTKPMLGHFATAGVEPKRWVMEFKVKGKEGLGVPVGETMGASWFTVGQFVDVKGISRGMGFEGGMKRHGFGGQPASHGQSLMHRGMGSAGGSQGSGSRVLPGKRMAGNMGNESVTVKNLKVLQVDEANGIVVVNGCVPGPKNQIIKVQDAMGKPWPAGPMKLDDVIPASIAPVSAEPVAAAA</sequence>
<dbReference type="NCBIfam" id="TIGR03625">
    <property type="entry name" value="L3_bact"/>
    <property type="match status" value="1"/>
</dbReference>
<evidence type="ECO:0000256" key="3">
    <source>
        <dbReference type="ARBA" id="ARBA00023274"/>
    </source>
</evidence>
<comment type="caution">
    <text evidence="5">The sequence shown here is derived from an EMBL/GenBank/DDBJ whole genome shotgun (WGS) entry which is preliminary data.</text>
</comment>
<evidence type="ECO:0000256" key="1">
    <source>
        <dbReference type="ARBA" id="ARBA00006540"/>
    </source>
</evidence>
<dbReference type="AlphaFoldDB" id="A0AAN6RLL7"/>
<accession>A0AAN6RLL7</accession>
<comment type="similarity">
    <text evidence="1">Belongs to the universal ribosomal protein uL3 family.</text>
</comment>
<evidence type="ECO:0000313" key="5">
    <source>
        <dbReference type="EMBL" id="KAK3216277.1"/>
    </source>
</evidence>
<evidence type="ECO:0000313" key="6">
    <source>
        <dbReference type="Proteomes" id="UP001280581"/>
    </source>
</evidence>
<organism evidence="5 6">
    <name type="scientific">Pseudopithomyces chartarum</name>
    <dbReference type="NCBI Taxonomy" id="1892770"/>
    <lineage>
        <taxon>Eukaryota</taxon>
        <taxon>Fungi</taxon>
        <taxon>Dikarya</taxon>
        <taxon>Ascomycota</taxon>
        <taxon>Pezizomycotina</taxon>
        <taxon>Dothideomycetes</taxon>
        <taxon>Pleosporomycetidae</taxon>
        <taxon>Pleosporales</taxon>
        <taxon>Massarineae</taxon>
        <taxon>Didymosphaeriaceae</taxon>
        <taxon>Pseudopithomyces</taxon>
    </lineage>
</organism>
<evidence type="ECO:0000256" key="4">
    <source>
        <dbReference type="ARBA" id="ARBA00035209"/>
    </source>
</evidence>
<dbReference type="PANTHER" id="PTHR11229">
    <property type="entry name" value="50S RIBOSOMAL PROTEIN L3"/>
    <property type="match status" value="1"/>
</dbReference>
<dbReference type="SUPFAM" id="SSF50447">
    <property type="entry name" value="Translation proteins"/>
    <property type="match status" value="1"/>
</dbReference>
<dbReference type="InterPro" id="IPR000597">
    <property type="entry name" value="Ribosomal_uL3"/>
</dbReference>
<dbReference type="HAMAP" id="MF_01325_B">
    <property type="entry name" value="Ribosomal_uL3_B"/>
    <property type="match status" value="1"/>
</dbReference>
<dbReference type="GO" id="GO:0005762">
    <property type="term" value="C:mitochondrial large ribosomal subunit"/>
    <property type="evidence" value="ECO:0007669"/>
    <property type="project" value="TreeGrafter"/>
</dbReference>
<keyword evidence="3" id="KW-0687">Ribonucleoprotein</keyword>
<keyword evidence="2" id="KW-0689">Ribosomal protein</keyword>
<dbReference type="Proteomes" id="UP001280581">
    <property type="component" value="Unassembled WGS sequence"/>
</dbReference>